<feature type="transmembrane region" description="Helical" evidence="2">
    <location>
        <begin position="204"/>
        <end position="219"/>
    </location>
</feature>
<feature type="transmembrane region" description="Helical" evidence="2">
    <location>
        <begin position="351"/>
        <end position="368"/>
    </location>
</feature>
<feature type="transmembrane region" description="Helical" evidence="2">
    <location>
        <begin position="181"/>
        <end position="198"/>
    </location>
</feature>
<name>A0A9X4NSR8_9BURK</name>
<evidence type="ECO:0000313" key="4">
    <source>
        <dbReference type="Proteomes" id="UP001152876"/>
    </source>
</evidence>
<evidence type="ECO:0000256" key="1">
    <source>
        <dbReference type="SAM" id="MobiDB-lite"/>
    </source>
</evidence>
<comment type="caution">
    <text evidence="3">The sequence shown here is derived from an EMBL/GenBank/DDBJ whole genome shotgun (WGS) entry which is preliminary data.</text>
</comment>
<dbReference type="AlphaFoldDB" id="A0A9X4NSR8"/>
<feature type="transmembrane region" description="Helical" evidence="2">
    <location>
        <begin position="320"/>
        <end position="339"/>
    </location>
</feature>
<evidence type="ECO:0000256" key="2">
    <source>
        <dbReference type="SAM" id="Phobius"/>
    </source>
</evidence>
<keyword evidence="2" id="KW-0472">Membrane</keyword>
<keyword evidence="2" id="KW-0812">Transmembrane</keyword>
<keyword evidence="4" id="KW-1185">Reference proteome</keyword>
<reference evidence="3" key="1">
    <citation type="submission" date="2013-01" db="EMBL/GenBank/DDBJ databases">
        <title>Genome draft of Hydrogenophaga taeniospiralis 2K1.</title>
        <authorList>
            <person name="Gomila M."/>
            <person name="Lalucat J."/>
        </authorList>
    </citation>
    <scope>NUCLEOTIDE SEQUENCE</scope>
    <source>
        <strain evidence="3">CCUG 15921</strain>
    </source>
</reference>
<feature type="region of interest" description="Disordered" evidence="1">
    <location>
        <begin position="403"/>
        <end position="427"/>
    </location>
</feature>
<evidence type="ECO:0000313" key="3">
    <source>
        <dbReference type="EMBL" id="MDG5975941.1"/>
    </source>
</evidence>
<feature type="transmembrane region" description="Helical" evidence="2">
    <location>
        <begin position="20"/>
        <end position="43"/>
    </location>
</feature>
<dbReference type="Proteomes" id="UP001152876">
    <property type="component" value="Unassembled WGS sequence"/>
</dbReference>
<feature type="transmembrane region" description="Helical" evidence="2">
    <location>
        <begin position="110"/>
        <end position="127"/>
    </location>
</feature>
<protein>
    <recommendedName>
        <fullName evidence="5">O-antigen ligase domain-containing protein</fullName>
    </recommendedName>
</protein>
<keyword evidence="2" id="KW-1133">Transmembrane helix</keyword>
<feature type="transmembrane region" description="Helical" evidence="2">
    <location>
        <begin position="231"/>
        <end position="256"/>
    </location>
</feature>
<evidence type="ECO:0008006" key="5">
    <source>
        <dbReference type="Google" id="ProtNLM"/>
    </source>
</evidence>
<dbReference type="EMBL" id="AOGK01000009">
    <property type="protein sequence ID" value="MDG5975941.1"/>
    <property type="molecule type" value="Genomic_DNA"/>
</dbReference>
<feature type="transmembrane region" description="Helical" evidence="2">
    <location>
        <begin position="55"/>
        <end position="74"/>
    </location>
</feature>
<organism evidence="3 4">
    <name type="scientific">Hydrogenophaga taeniospiralis CCUG 15921</name>
    <dbReference type="NCBI Taxonomy" id="1281780"/>
    <lineage>
        <taxon>Bacteria</taxon>
        <taxon>Pseudomonadati</taxon>
        <taxon>Pseudomonadota</taxon>
        <taxon>Betaproteobacteria</taxon>
        <taxon>Burkholderiales</taxon>
        <taxon>Comamonadaceae</taxon>
        <taxon>Hydrogenophaga</taxon>
    </lineage>
</organism>
<feature type="transmembrane region" description="Helical" evidence="2">
    <location>
        <begin position="147"/>
        <end position="169"/>
    </location>
</feature>
<feature type="transmembrane region" description="Helical" evidence="2">
    <location>
        <begin position="80"/>
        <end position="98"/>
    </location>
</feature>
<accession>A0A9X4NSR8</accession>
<gene>
    <name evidence="3" type="ORF">H010_11794</name>
</gene>
<proteinExistence type="predicted"/>
<sequence length="427" mass="45042">MIRLFSQGMLGLAIYMGGWYVGGSIFQAVQLGAVGLFIAAGALALMAGGTRRIDLCAAEVILGSAFVFAMLVAFVRGNALSTEFGAMFLLVLASAAVLARQPWVASIDGVFRCAYIALIASVLVVQPSEYLTSVAGTVERAVGLVRFAPLGMHPNLSGLVYGGGSLLFFQHFLTTPRVHQKLFALLLSALCLSMVLAASARASLLALGLTGLIAVLLIARRGSRRARTALILSAIALLAIGVVKATAIADYLTIILDLDSPTRGVDSGATGREVIWQEGVKLVFSDAMLFFTGRGVRAAGPEVIGFPVESSYINLALEHGVVFGLLITLAFVVTAWRTFGRSFATGVMNPALFVSGLMLVFVLMQSIFNRYLVAVGNPYSLWILLLLVRLNLNPARLASASASAATPPRRPRPPLHQAVGTHAASPP</sequence>
<feature type="transmembrane region" description="Helical" evidence="2">
    <location>
        <begin position="374"/>
        <end position="392"/>
    </location>
</feature>